<feature type="transmembrane region" description="Helical" evidence="1">
    <location>
        <begin position="51"/>
        <end position="72"/>
    </location>
</feature>
<dbReference type="Pfam" id="PF10328">
    <property type="entry name" value="7TM_GPCR_Srx"/>
    <property type="match status" value="1"/>
</dbReference>
<evidence type="ECO:0000259" key="2">
    <source>
        <dbReference type="Pfam" id="PF10328"/>
    </source>
</evidence>
<feature type="domain" description="7TM GPCR serpentine receptor class x (Srx)" evidence="2">
    <location>
        <begin position="13"/>
        <end position="72"/>
    </location>
</feature>
<evidence type="ECO:0000313" key="4">
    <source>
        <dbReference type="WBParaSite" id="L893_g11443.t1"/>
    </source>
</evidence>
<dbReference type="InterPro" id="IPR019430">
    <property type="entry name" value="7TM_GPCR_serpentine_rcpt_Srx"/>
</dbReference>
<protein>
    <submittedName>
        <fullName evidence="4">7TM_GPCR_Srx domain-containing protein</fullName>
    </submittedName>
</protein>
<evidence type="ECO:0000313" key="3">
    <source>
        <dbReference type="Proteomes" id="UP000095287"/>
    </source>
</evidence>
<organism evidence="3 4">
    <name type="scientific">Steinernema glaseri</name>
    <dbReference type="NCBI Taxonomy" id="37863"/>
    <lineage>
        <taxon>Eukaryota</taxon>
        <taxon>Metazoa</taxon>
        <taxon>Ecdysozoa</taxon>
        <taxon>Nematoda</taxon>
        <taxon>Chromadorea</taxon>
        <taxon>Rhabditida</taxon>
        <taxon>Tylenchina</taxon>
        <taxon>Panagrolaimomorpha</taxon>
        <taxon>Strongyloidoidea</taxon>
        <taxon>Steinernematidae</taxon>
        <taxon>Steinernema</taxon>
    </lineage>
</organism>
<sequence length="76" mass="8246">MEFDGNKAAVITIVTGIIGLIINVNVAVALRKCRQFGYAFGMLCFSQTISNIGNCTAFIFMAGVMTLVYVSVPHWP</sequence>
<feature type="transmembrane region" description="Helical" evidence="1">
    <location>
        <begin position="6"/>
        <end position="30"/>
    </location>
</feature>
<accession>A0A1I7Y0B8</accession>
<reference evidence="4" key="1">
    <citation type="submission" date="2016-11" db="UniProtKB">
        <authorList>
            <consortium name="WormBaseParasite"/>
        </authorList>
    </citation>
    <scope>IDENTIFICATION</scope>
</reference>
<evidence type="ECO:0000256" key="1">
    <source>
        <dbReference type="SAM" id="Phobius"/>
    </source>
</evidence>
<proteinExistence type="predicted"/>
<keyword evidence="1" id="KW-0812">Transmembrane</keyword>
<keyword evidence="3" id="KW-1185">Reference proteome</keyword>
<keyword evidence="1" id="KW-1133">Transmembrane helix</keyword>
<keyword evidence="1" id="KW-0472">Membrane</keyword>
<dbReference type="Proteomes" id="UP000095287">
    <property type="component" value="Unplaced"/>
</dbReference>
<name>A0A1I7Y0B8_9BILA</name>
<dbReference type="AlphaFoldDB" id="A0A1I7Y0B8"/>
<dbReference type="WBParaSite" id="L893_g11443.t1">
    <property type="protein sequence ID" value="L893_g11443.t1"/>
    <property type="gene ID" value="L893_g11443"/>
</dbReference>